<dbReference type="PANTHER" id="PTHR46082:SF11">
    <property type="entry name" value="AAA+ ATPASE DOMAIN-CONTAINING PROTEIN-RELATED"/>
    <property type="match status" value="1"/>
</dbReference>
<evidence type="ECO:0000259" key="3">
    <source>
        <dbReference type="Pfam" id="PF01048"/>
    </source>
</evidence>
<dbReference type="RefSeq" id="XP_056491558.1">
    <property type="nucleotide sequence ID" value="XM_056628824.1"/>
</dbReference>
<dbReference type="Pfam" id="PF01048">
    <property type="entry name" value="PNP_UDP_1"/>
    <property type="match status" value="1"/>
</dbReference>
<dbReference type="SUPFAM" id="SSF53167">
    <property type="entry name" value="Purine and uridine phosphorylases"/>
    <property type="match status" value="1"/>
</dbReference>
<dbReference type="InterPro" id="IPR027417">
    <property type="entry name" value="P-loop_NTPase"/>
</dbReference>
<dbReference type="Gene3D" id="3.40.50.300">
    <property type="entry name" value="P-loop containing nucleotide triphosphate hydrolases"/>
    <property type="match status" value="2"/>
</dbReference>
<dbReference type="InterPro" id="IPR053137">
    <property type="entry name" value="NLR-like"/>
</dbReference>
<comment type="caution">
    <text evidence="5">The sequence shown here is derived from an EMBL/GenBank/DDBJ whole genome shotgun (WGS) entry which is preliminary data.</text>
</comment>
<reference evidence="5" key="2">
    <citation type="journal article" date="2023" name="IMA Fungus">
        <title>Comparative genomic study of the Penicillium genus elucidates a diverse pangenome and 15 lateral gene transfer events.</title>
        <authorList>
            <person name="Petersen C."/>
            <person name="Sorensen T."/>
            <person name="Nielsen M.R."/>
            <person name="Sondergaard T.E."/>
            <person name="Sorensen J.L."/>
            <person name="Fitzpatrick D.A."/>
            <person name="Frisvad J.C."/>
            <person name="Nielsen K.L."/>
        </authorList>
    </citation>
    <scope>NUCLEOTIDE SEQUENCE</scope>
    <source>
        <strain evidence="5">IBT 29677</strain>
    </source>
</reference>
<dbReference type="EMBL" id="JAPZBU010000005">
    <property type="protein sequence ID" value="KAJ5404316.1"/>
    <property type="molecule type" value="Genomic_DNA"/>
</dbReference>
<dbReference type="InterPro" id="IPR041546">
    <property type="entry name" value="ClpA/ClpB_AAA_lid"/>
</dbReference>
<dbReference type="Proteomes" id="UP001147747">
    <property type="component" value="Unassembled WGS sequence"/>
</dbReference>
<dbReference type="OrthoDB" id="1577640at2759"/>
<organism evidence="5 6">
    <name type="scientific">Penicillium cosmopolitanum</name>
    <dbReference type="NCBI Taxonomy" id="1131564"/>
    <lineage>
        <taxon>Eukaryota</taxon>
        <taxon>Fungi</taxon>
        <taxon>Dikarya</taxon>
        <taxon>Ascomycota</taxon>
        <taxon>Pezizomycotina</taxon>
        <taxon>Eurotiomycetes</taxon>
        <taxon>Eurotiomycetidae</taxon>
        <taxon>Eurotiales</taxon>
        <taxon>Aspergillaceae</taxon>
        <taxon>Penicillium</taxon>
    </lineage>
</organism>
<dbReference type="AlphaFoldDB" id="A0A9W9W6P1"/>
<dbReference type="SUPFAM" id="SSF52540">
    <property type="entry name" value="P-loop containing nucleoside triphosphate hydrolases"/>
    <property type="match status" value="1"/>
</dbReference>
<evidence type="ECO:0000313" key="5">
    <source>
        <dbReference type="EMBL" id="KAJ5404316.1"/>
    </source>
</evidence>
<dbReference type="GO" id="GO:0003824">
    <property type="term" value="F:catalytic activity"/>
    <property type="evidence" value="ECO:0007669"/>
    <property type="project" value="InterPro"/>
</dbReference>
<accession>A0A9W9W6P1</accession>
<dbReference type="InterPro" id="IPR035994">
    <property type="entry name" value="Nucleoside_phosphorylase_sf"/>
</dbReference>
<keyword evidence="2" id="KW-0067">ATP-binding</keyword>
<evidence type="ECO:0000256" key="2">
    <source>
        <dbReference type="ARBA" id="ARBA00022840"/>
    </source>
</evidence>
<keyword evidence="6" id="KW-1185">Reference proteome</keyword>
<feature type="domain" description="ClpA/ClpB AAA lid" evidence="4">
    <location>
        <begin position="225"/>
        <end position="285"/>
    </location>
</feature>
<gene>
    <name evidence="5" type="ORF">N7509_004187</name>
</gene>
<name>A0A9W9W6P1_9EURO</name>
<protein>
    <recommendedName>
        <fullName evidence="7">Nucleoside phosphorylase domain-containing protein</fullName>
    </recommendedName>
</protein>
<dbReference type="GeneID" id="81367804"/>
<sequence>MSAACARVMRFAAQKLKPGQDLTAIDHVIQAVVRVHEIQDALKESGISDPDLIRTAILEIRSKLCLDTSANETFNIRLDQTFALDNIEVVQRNRTRHPVGYEDETREIIQILSRRRKRTPVVAGESCMTRRFIMEVLASMILSSKVPSELERYRVLPVQKGFLEAGLWDLEERGDKKDIIKLLKLVLEGDEIRCIVTTSLDEFYGSFSSSDQFQPVLTAEPSIIETVSLLRGMRKDSEATNKVNILDATIVAAANLATHFLPRRPLPDCAVDLIDEAEAVARIELHCALDMSYRRSISSCSVASAPLDHADYSIGWICPLAVEMAAAQLMLTKLHLPLKCLEKDPNQYILGSIGNHNVVITCLPHGVPGSTSATVVADRMNATFRSLKYILLVGIGGGVPDHTDIRLGDVVVNQQIIQYDYGKAMANGKFERIGQLAKPAPALLTAMSRIETNHLSDPSHISKIIGELVFQNPIFVFPGCREDVLFDASYGHGSGCPIVLSAMWKYWFLELSEVMMVPMCITVSLQRVIRS</sequence>
<dbReference type="GO" id="GO:0009116">
    <property type="term" value="P:nucleoside metabolic process"/>
    <property type="evidence" value="ECO:0007669"/>
    <property type="project" value="InterPro"/>
</dbReference>
<dbReference type="InterPro" id="IPR000845">
    <property type="entry name" value="Nucleoside_phosphorylase_d"/>
</dbReference>
<keyword evidence="1" id="KW-0547">Nucleotide-binding</keyword>
<dbReference type="Gene3D" id="3.40.50.1580">
    <property type="entry name" value="Nucleoside phosphorylase domain"/>
    <property type="match status" value="1"/>
</dbReference>
<evidence type="ECO:0000256" key="1">
    <source>
        <dbReference type="ARBA" id="ARBA00022741"/>
    </source>
</evidence>
<dbReference type="GO" id="GO:0005524">
    <property type="term" value="F:ATP binding"/>
    <property type="evidence" value="ECO:0007669"/>
    <property type="project" value="UniProtKB-KW"/>
</dbReference>
<dbReference type="PANTHER" id="PTHR46082">
    <property type="entry name" value="ATP/GTP-BINDING PROTEIN-RELATED"/>
    <property type="match status" value="1"/>
</dbReference>
<proteinExistence type="predicted"/>
<evidence type="ECO:0000313" key="6">
    <source>
        <dbReference type="Proteomes" id="UP001147747"/>
    </source>
</evidence>
<feature type="domain" description="Nucleoside phosphorylase" evidence="3">
    <location>
        <begin position="347"/>
        <end position="445"/>
    </location>
</feature>
<reference evidence="5" key="1">
    <citation type="submission" date="2022-12" db="EMBL/GenBank/DDBJ databases">
        <authorList>
            <person name="Petersen C."/>
        </authorList>
    </citation>
    <scope>NUCLEOTIDE SEQUENCE</scope>
    <source>
        <strain evidence="5">IBT 29677</strain>
    </source>
</reference>
<dbReference type="Pfam" id="PF17871">
    <property type="entry name" value="AAA_lid_9"/>
    <property type="match status" value="1"/>
</dbReference>
<evidence type="ECO:0008006" key="7">
    <source>
        <dbReference type="Google" id="ProtNLM"/>
    </source>
</evidence>
<evidence type="ECO:0000259" key="4">
    <source>
        <dbReference type="Pfam" id="PF17871"/>
    </source>
</evidence>